<dbReference type="NCBIfam" id="TIGR00536">
    <property type="entry name" value="hemK_fam"/>
    <property type="match status" value="1"/>
</dbReference>
<evidence type="ECO:0000256" key="2">
    <source>
        <dbReference type="ARBA" id="ARBA00022603"/>
    </source>
</evidence>
<dbReference type="NCBIfam" id="TIGR03534">
    <property type="entry name" value="RF_mod_PrmC"/>
    <property type="match status" value="1"/>
</dbReference>
<evidence type="ECO:0000256" key="5">
    <source>
        <dbReference type="ARBA" id="ARBA00048391"/>
    </source>
</evidence>
<keyword evidence="9" id="KW-1185">Reference proteome</keyword>
<dbReference type="InterPro" id="IPR007848">
    <property type="entry name" value="Small_mtfrase_dom"/>
</dbReference>
<keyword evidence="3 8" id="KW-0808">Transferase</keyword>
<dbReference type="InterPro" id="IPR050320">
    <property type="entry name" value="N5-glutamine_MTase"/>
</dbReference>
<evidence type="ECO:0000259" key="7">
    <source>
        <dbReference type="Pfam" id="PF17827"/>
    </source>
</evidence>
<dbReference type="InterPro" id="IPR002052">
    <property type="entry name" value="DNA_methylase_N6_adenine_CS"/>
</dbReference>
<dbReference type="GO" id="GO:0032259">
    <property type="term" value="P:methylation"/>
    <property type="evidence" value="ECO:0007669"/>
    <property type="project" value="UniProtKB-KW"/>
</dbReference>
<dbReference type="SUPFAM" id="SSF53335">
    <property type="entry name" value="S-adenosyl-L-methionine-dependent methyltransferases"/>
    <property type="match status" value="1"/>
</dbReference>
<name>A0A5C6LN37_9BACT</name>
<comment type="catalytic activity">
    <reaction evidence="5">
        <text>L-glutaminyl-[peptide chain release factor] + S-adenosyl-L-methionine = N(5)-methyl-L-glutaminyl-[peptide chain release factor] + S-adenosyl-L-homocysteine + H(+)</text>
        <dbReference type="Rhea" id="RHEA:42896"/>
        <dbReference type="Rhea" id="RHEA-COMP:10271"/>
        <dbReference type="Rhea" id="RHEA-COMP:10272"/>
        <dbReference type="ChEBI" id="CHEBI:15378"/>
        <dbReference type="ChEBI" id="CHEBI:30011"/>
        <dbReference type="ChEBI" id="CHEBI:57856"/>
        <dbReference type="ChEBI" id="CHEBI:59789"/>
        <dbReference type="ChEBI" id="CHEBI:61891"/>
        <dbReference type="EC" id="2.1.1.297"/>
    </reaction>
</comment>
<evidence type="ECO:0000259" key="6">
    <source>
        <dbReference type="Pfam" id="PF05175"/>
    </source>
</evidence>
<dbReference type="PANTHER" id="PTHR18895">
    <property type="entry name" value="HEMK METHYLTRANSFERASE"/>
    <property type="match status" value="1"/>
</dbReference>
<organism evidence="8 9">
    <name type="scientific">Chitinophaga pinensis</name>
    <dbReference type="NCBI Taxonomy" id="79329"/>
    <lineage>
        <taxon>Bacteria</taxon>
        <taxon>Pseudomonadati</taxon>
        <taxon>Bacteroidota</taxon>
        <taxon>Chitinophagia</taxon>
        <taxon>Chitinophagales</taxon>
        <taxon>Chitinophagaceae</taxon>
        <taxon>Chitinophaga</taxon>
    </lineage>
</organism>
<dbReference type="AlphaFoldDB" id="A0A5C6LN37"/>
<gene>
    <name evidence="8" type="primary">prmC</name>
    <name evidence="8" type="ORF">FEF09_22685</name>
</gene>
<keyword evidence="4" id="KW-0949">S-adenosyl-L-methionine</keyword>
<dbReference type="InterPro" id="IPR019874">
    <property type="entry name" value="RF_methyltr_PrmC"/>
</dbReference>
<dbReference type="InterPro" id="IPR004556">
    <property type="entry name" value="HemK-like"/>
</dbReference>
<dbReference type="Gene3D" id="3.40.50.150">
    <property type="entry name" value="Vaccinia Virus protein VP39"/>
    <property type="match status" value="1"/>
</dbReference>
<comment type="caution">
    <text evidence="8">The sequence shown here is derived from an EMBL/GenBank/DDBJ whole genome shotgun (WGS) entry which is preliminary data.</text>
</comment>
<evidence type="ECO:0000313" key="9">
    <source>
        <dbReference type="Proteomes" id="UP000318815"/>
    </source>
</evidence>
<dbReference type="Pfam" id="PF17827">
    <property type="entry name" value="PrmC_N"/>
    <property type="match status" value="1"/>
</dbReference>
<proteinExistence type="predicted"/>
<dbReference type="Pfam" id="PF05175">
    <property type="entry name" value="MTS"/>
    <property type="match status" value="1"/>
</dbReference>
<feature type="domain" description="Methyltransferase small" evidence="6">
    <location>
        <begin position="115"/>
        <end position="199"/>
    </location>
</feature>
<dbReference type="GO" id="GO:0102559">
    <property type="term" value="F:peptide chain release factor N(5)-glutamine methyltransferase activity"/>
    <property type="evidence" value="ECO:0007669"/>
    <property type="project" value="UniProtKB-EC"/>
</dbReference>
<dbReference type="OrthoDB" id="9800643at2"/>
<dbReference type="GO" id="GO:0003676">
    <property type="term" value="F:nucleic acid binding"/>
    <property type="evidence" value="ECO:0007669"/>
    <property type="project" value="InterPro"/>
</dbReference>
<dbReference type="InterPro" id="IPR040758">
    <property type="entry name" value="PrmC_N"/>
</dbReference>
<dbReference type="EMBL" id="VOHS01000032">
    <property type="protein sequence ID" value="TWV96796.1"/>
    <property type="molecule type" value="Genomic_DNA"/>
</dbReference>
<dbReference type="CDD" id="cd02440">
    <property type="entry name" value="AdoMet_MTases"/>
    <property type="match status" value="1"/>
</dbReference>
<feature type="domain" description="Release factor glutamine methyltransferase N-terminal" evidence="7">
    <location>
        <begin position="20"/>
        <end position="76"/>
    </location>
</feature>
<evidence type="ECO:0000256" key="1">
    <source>
        <dbReference type="ARBA" id="ARBA00012771"/>
    </source>
</evidence>
<dbReference type="InterPro" id="IPR029063">
    <property type="entry name" value="SAM-dependent_MTases_sf"/>
</dbReference>
<accession>A0A5C6LN37</accession>
<dbReference type="Proteomes" id="UP000318815">
    <property type="component" value="Unassembled WGS sequence"/>
</dbReference>
<evidence type="ECO:0000256" key="3">
    <source>
        <dbReference type="ARBA" id="ARBA00022679"/>
    </source>
</evidence>
<dbReference type="PROSITE" id="PS00092">
    <property type="entry name" value="N6_MTASE"/>
    <property type="match status" value="1"/>
</dbReference>
<dbReference type="RefSeq" id="WP_146307230.1">
    <property type="nucleotide sequence ID" value="NZ_VOHS01000032.1"/>
</dbReference>
<dbReference type="Gene3D" id="1.10.8.10">
    <property type="entry name" value="DNA helicase RuvA subunit, C-terminal domain"/>
    <property type="match status" value="1"/>
</dbReference>
<dbReference type="PANTHER" id="PTHR18895:SF74">
    <property type="entry name" value="MTRF1L RELEASE FACTOR GLUTAMINE METHYLTRANSFERASE"/>
    <property type="match status" value="1"/>
</dbReference>
<sequence length="286" mass="31913">MTIQTAFTHIVTSLEPIQGQREAANIAHIVMEYVTGMSKMDRIVYKERMLTAEQTTQLTAAVKALLAHEPVQYVIGSSWFYGMELQVNPHVLIPRPETEELVEWIVQDVRATHASQPRILDIGTGSGAIPLAIKKELPQALVQAVDVSEGAIQTAKDNAAKQHLDVTFELVDILNKAAWAHLPIFDIIVSNPPYICQRESADMQEQVVSYEPSLALFVPDDDAMLFYREIGLMGKEKLRAGGVLYFEINEAFGKETAAVLEGMGYVEVEIKKDLFGKERMVKGVWK</sequence>
<reference evidence="8 9" key="1">
    <citation type="submission" date="2019-08" db="EMBL/GenBank/DDBJ databases">
        <title>Whole genome sequencing of chitin degrading bacteria Chitinophaga pinensis YS16.</title>
        <authorList>
            <person name="Singh R.P."/>
            <person name="Manchanda G."/>
            <person name="Maurya I.K."/>
            <person name="Joshi N.K."/>
            <person name="Srivastava A.K."/>
        </authorList>
    </citation>
    <scope>NUCLEOTIDE SEQUENCE [LARGE SCALE GENOMIC DNA]</scope>
    <source>
        <strain evidence="8 9">YS-16</strain>
    </source>
</reference>
<evidence type="ECO:0000313" key="8">
    <source>
        <dbReference type="EMBL" id="TWV96796.1"/>
    </source>
</evidence>
<protein>
    <recommendedName>
        <fullName evidence="1">peptide chain release factor N(5)-glutamine methyltransferase</fullName>
        <ecNumber evidence="1">2.1.1.297</ecNumber>
    </recommendedName>
</protein>
<keyword evidence="2 8" id="KW-0489">Methyltransferase</keyword>
<evidence type="ECO:0000256" key="4">
    <source>
        <dbReference type="ARBA" id="ARBA00022691"/>
    </source>
</evidence>
<dbReference type="EC" id="2.1.1.297" evidence="1"/>